<keyword evidence="2" id="KW-1185">Reference proteome</keyword>
<proteinExistence type="predicted"/>
<dbReference type="AlphaFoldDB" id="A0A8J5LW59"/>
<name>A0A8J5LW59_ZINOF</name>
<evidence type="ECO:0000313" key="1">
    <source>
        <dbReference type="EMBL" id="KAG6537633.1"/>
    </source>
</evidence>
<protein>
    <submittedName>
        <fullName evidence="1">Uncharacterized protein</fullName>
    </submittedName>
</protein>
<gene>
    <name evidence="1" type="ORF">ZIOFF_002728</name>
</gene>
<evidence type="ECO:0000313" key="2">
    <source>
        <dbReference type="Proteomes" id="UP000734854"/>
    </source>
</evidence>
<dbReference type="EMBL" id="JACMSC010000001">
    <property type="protein sequence ID" value="KAG6537633.1"/>
    <property type="molecule type" value="Genomic_DNA"/>
</dbReference>
<dbReference type="InterPro" id="IPR015955">
    <property type="entry name" value="Lactate_DH/Glyco_Ohase_4_C"/>
</dbReference>
<dbReference type="GO" id="GO:0016616">
    <property type="term" value="F:oxidoreductase activity, acting on the CH-OH group of donors, NAD or NADP as acceptor"/>
    <property type="evidence" value="ECO:0007669"/>
    <property type="project" value="InterPro"/>
</dbReference>
<dbReference type="Gene3D" id="3.90.110.10">
    <property type="entry name" value="Lactate dehydrogenase/glycoside hydrolase, family 4, C-terminal"/>
    <property type="match status" value="1"/>
</dbReference>
<comment type="caution">
    <text evidence="1">The sequence shown here is derived from an EMBL/GenBank/DDBJ whole genome shotgun (WGS) entry which is preliminary data.</text>
</comment>
<reference evidence="1 2" key="1">
    <citation type="submission" date="2020-08" db="EMBL/GenBank/DDBJ databases">
        <title>Plant Genome Project.</title>
        <authorList>
            <person name="Zhang R.-G."/>
        </authorList>
    </citation>
    <scope>NUCLEOTIDE SEQUENCE [LARGE SCALE GENOMIC DNA]</scope>
    <source>
        <tissue evidence="1">Rhizome</tissue>
    </source>
</reference>
<organism evidence="1 2">
    <name type="scientific">Zingiber officinale</name>
    <name type="common">Ginger</name>
    <name type="synonym">Amomum zingiber</name>
    <dbReference type="NCBI Taxonomy" id="94328"/>
    <lineage>
        <taxon>Eukaryota</taxon>
        <taxon>Viridiplantae</taxon>
        <taxon>Streptophyta</taxon>
        <taxon>Embryophyta</taxon>
        <taxon>Tracheophyta</taxon>
        <taxon>Spermatophyta</taxon>
        <taxon>Magnoliopsida</taxon>
        <taxon>Liliopsida</taxon>
        <taxon>Zingiberales</taxon>
        <taxon>Zingiberaceae</taxon>
        <taxon>Zingiber</taxon>
    </lineage>
</organism>
<accession>A0A8J5LW59</accession>
<dbReference type="Proteomes" id="UP000734854">
    <property type="component" value="Unassembled WGS sequence"/>
</dbReference>
<sequence>MKDTKEKLIIAMENGQSRVGQLEEASTSWAKVIHSPLKVIELPFFASKVRLGHSGVEEVLPLGLLNEFERGTFIWQAALTGLKAAATVTNVAVHNSPVLRLENESYQLCLILLQNLIDLCKEVLEVYLRTANAKRYEASASSKSRIDQIIPVGSAK</sequence>